<evidence type="ECO:0000259" key="2">
    <source>
        <dbReference type="Pfam" id="PF08623"/>
    </source>
</evidence>
<dbReference type="Pfam" id="PF08623">
    <property type="entry name" value="TIP120"/>
    <property type="match status" value="1"/>
</dbReference>
<evidence type="ECO:0000256" key="1">
    <source>
        <dbReference type="SAM" id="MobiDB-lite"/>
    </source>
</evidence>
<gene>
    <name evidence="3" type="ORF">DAKH74_010940</name>
</gene>
<feature type="compositionally biased region" description="Acidic residues" evidence="1">
    <location>
        <begin position="412"/>
        <end position="422"/>
    </location>
</feature>
<dbReference type="EMBL" id="BTGD01000003">
    <property type="protein sequence ID" value="GMM54478.1"/>
    <property type="molecule type" value="Genomic_DNA"/>
</dbReference>
<feature type="region of interest" description="Disordered" evidence="1">
    <location>
        <begin position="412"/>
        <end position="437"/>
    </location>
</feature>
<dbReference type="Proteomes" id="UP001377567">
    <property type="component" value="Unassembled WGS sequence"/>
</dbReference>
<evidence type="ECO:0000313" key="3">
    <source>
        <dbReference type="EMBL" id="GMM54478.1"/>
    </source>
</evidence>
<reference evidence="3 4" key="1">
    <citation type="journal article" date="2023" name="Elife">
        <title>Identification of key yeast species and microbe-microbe interactions impacting larval growth of Drosophila in the wild.</title>
        <authorList>
            <person name="Mure A."/>
            <person name="Sugiura Y."/>
            <person name="Maeda R."/>
            <person name="Honda K."/>
            <person name="Sakurai N."/>
            <person name="Takahashi Y."/>
            <person name="Watada M."/>
            <person name="Katoh T."/>
            <person name="Gotoh A."/>
            <person name="Gotoh Y."/>
            <person name="Taniguchi I."/>
            <person name="Nakamura K."/>
            <person name="Hayashi T."/>
            <person name="Katayama T."/>
            <person name="Uemura T."/>
            <person name="Hattori Y."/>
        </authorList>
    </citation>
    <scope>NUCLEOTIDE SEQUENCE [LARGE SCALE GENOMIC DNA]</scope>
    <source>
        <strain evidence="3 4">KH-74</strain>
    </source>
</reference>
<proteinExistence type="predicted"/>
<organism evidence="3 4">
    <name type="scientific">Maudiozyma humilis</name>
    <name type="common">Sour dough yeast</name>
    <name type="synonym">Kazachstania humilis</name>
    <dbReference type="NCBI Taxonomy" id="51915"/>
    <lineage>
        <taxon>Eukaryota</taxon>
        <taxon>Fungi</taxon>
        <taxon>Dikarya</taxon>
        <taxon>Ascomycota</taxon>
        <taxon>Saccharomycotina</taxon>
        <taxon>Saccharomycetes</taxon>
        <taxon>Saccharomycetales</taxon>
        <taxon>Saccharomycetaceae</taxon>
        <taxon>Maudiozyma</taxon>
    </lineage>
</organism>
<dbReference type="InterPro" id="IPR013932">
    <property type="entry name" value="TATA-bd_TIP120"/>
</dbReference>
<accession>A0AAV5RUR9</accession>
<dbReference type="InterPro" id="IPR011989">
    <property type="entry name" value="ARM-like"/>
</dbReference>
<name>A0AAV5RUR9_MAUHU</name>
<dbReference type="AlphaFoldDB" id="A0AAV5RUR9"/>
<evidence type="ECO:0000313" key="4">
    <source>
        <dbReference type="Proteomes" id="UP001377567"/>
    </source>
</evidence>
<sequence>MIILKIIEEYYASADIDLQYMALRNDLTVSDLDNDISLLMNKLILPILADEQSMTIVNLVCYELLPRFLQAMRDAYKPSKEIFRLTETKIFVPLMRNLSHESRSLVFLQSLRVTFRKIRALMAIDDATRSKNRNVNVPVVIFNSNDQFVRDLLDKILQQDLFHRERVVCYEMLNHLVQLYYDGHTHAIPRTILGTILKECAQDDTLEPLVEELASNLCLLTSAVNLGYNSAHITDTLLLTMSKHWFKFNTLADEYFDTRLLPRLEVDTLDDTRAFLSILRIIANFKPYYSTRILHAGLPYLAQDNVTRLITDLIMLINKFDIRISERRLEIDILAHSSGHINETHSDGGDGNDPAAPRATILTSRPIAPQMEKQPSAQDSYLQELSLANDTYAFGGADDDDDNGDIMFEEEEDSNMMEEDSEQNSAHPSSTLATTEETEAEIQRIKEIHEMILEIIHSIDISPNVDSYFMNTEKHLLNSTYRSLNLKVDEKAIVTLFQFSPDVKEIDLREVLTDDKYYEKYTKEDIFRTLDYKSASSMDDLKGLQLVVDIAEKLMRDKNFGLTVRDQSILSLILLPHAKRNKQFICIIKVGNMKQKVDEGVSTRTSIYSILSQMEKLPMNVSCKILEDMAGVGLKDKNENVKFIAEKVMENILEQYYEAIIALAQNWYQVSIMDNMREVLYGSPNISASESWALSNLIDTYPSASTKPNM</sequence>
<feature type="domain" description="TATA-binding protein interacting (TIP20)" evidence="2">
    <location>
        <begin position="574"/>
        <end position="663"/>
    </location>
</feature>
<dbReference type="Gene3D" id="1.25.10.10">
    <property type="entry name" value="Leucine-rich Repeat Variant"/>
    <property type="match status" value="1"/>
</dbReference>
<comment type="caution">
    <text evidence="3">The sequence shown here is derived from an EMBL/GenBank/DDBJ whole genome shotgun (WGS) entry which is preliminary data.</text>
</comment>
<keyword evidence="4" id="KW-1185">Reference proteome</keyword>
<protein>
    <submittedName>
        <fullName evidence="3">Lag2 protein</fullName>
    </submittedName>
</protein>